<dbReference type="OrthoDB" id="301394at2157"/>
<name>L0A7R5_CALLD</name>
<organism evidence="2 3">
    <name type="scientific">Caldisphaera lagunensis (strain DSM 15908 / JCM 11604 / ANMR 0165 / IC-154)</name>
    <dbReference type="NCBI Taxonomy" id="1056495"/>
    <lineage>
        <taxon>Archaea</taxon>
        <taxon>Thermoproteota</taxon>
        <taxon>Thermoprotei</taxon>
        <taxon>Acidilobales</taxon>
        <taxon>Caldisphaeraceae</taxon>
        <taxon>Caldisphaera</taxon>
    </lineage>
</organism>
<evidence type="ECO:0000313" key="2">
    <source>
        <dbReference type="EMBL" id="AFZ69913.1"/>
    </source>
</evidence>
<protein>
    <submittedName>
        <fullName evidence="2">Cupin domain-containing protein</fullName>
    </submittedName>
</protein>
<dbReference type="RefSeq" id="WP_015231811.1">
    <property type="nucleotide sequence ID" value="NC_019791.1"/>
</dbReference>
<dbReference type="KEGG" id="clg:Calag_0125"/>
<evidence type="ECO:0000259" key="1">
    <source>
        <dbReference type="Pfam" id="PF07883"/>
    </source>
</evidence>
<keyword evidence="3" id="KW-1185">Reference proteome</keyword>
<gene>
    <name evidence="2" type="ordered locus">Calag_0125</name>
</gene>
<sequence>MTIKEKVTSDEIDIEIEREEFNVKKLTRKAEKLSFKDIITPDMTDPLAIPPLRLVSSDNLSIEFSKRRFSLPFFHRNMDYDELIICLKGSATWQTETGEFELKEGEMLIIPRGIAHRPVNPSNDYMALEIKSKNKLSFSK</sequence>
<reference evidence="3" key="1">
    <citation type="submission" date="2012-03" db="EMBL/GenBank/DDBJ databases">
        <title>Complete genome of Caldisphaera lagunensis DSM 15908.</title>
        <authorList>
            <person name="Lucas S."/>
            <person name="Copeland A."/>
            <person name="Lapidus A."/>
            <person name="Glavina del Rio T."/>
            <person name="Dalin E."/>
            <person name="Tice H."/>
            <person name="Bruce D."/>
            <person name="Goodwin L."/>
            <person name="Pitluck S."/>
            <person name="Peters L."/>
            <person name="Mikhailova N."/>
            <person name="Teshima H."/>
            <person name="Kyrpides N."/>
            <person name="Mavromatis K."/>
            <person name="Ivanova N."/>
            <person name="Brettin T."/>
            <person name="Detter J.C."/>
            <person name="Han C."/>
            <person name="Larimer F."/>
            <person name="Land M."/>
            <person name="Hauser L."/>
            <person name="Markowitz V."/>
            <person name="Cheng J.-F."/>
            <person name="Hugenholtz P."/>
            <person name="Woyke T."/>
            <person name="Wu D."/>
            <person name="Spring S."/>
            <person name="Schroeder M."/>
            <person name="Brambilla E."/>
            <person name="Klenk H.-P."/>
            <person name="Eisen J.A."/>
        </authorList>
    </citation>
    <scope>NUCLEOTIDE SEQUENCE [LARGE SCALE GENOMIC DNA]</scope>
    <source>
        <strain evidence="3">DSM 15908 / JCM 11604 / IC-154</strain>
    </source>
</reference>
<proteinExistence type="predicted"/>
<dbReference type="Gene3D" id="2.60.120.10">
    <property type="entry name" value="Jelly Rolls"/>
    <property type="match status" value="1"/>
</dbReference>
<dbReference type="AlphaFoldDB" id="L0A7R5"/>
<dbReference type="eggNOG" id="arCOG02998">
    <property type="taxonomic scope" value="Archaea"/>
</dbReference>
<dbReference type="InParanoid" id="L0A7R5"/>
<dbReference type="InterPro" id="IPR014710">
    <property type="entry name" value="RmlC-like_jellyroll"/>
</dbReference>
<dbReference type="STRING" id="1056495.Calag_0125"/>
<dbReference type="EMBL" id="CP003378">
    <property type="protein sequence ID" value="AFZ69913.1"/>
    <property type="molecule type" value="Genomic_DNA"/>
</dbReference>
<dbReference type="SUPFAM" id="SSF51182">
    <property type="entry name" value="RmlC-like cupins"/>
    <property type="match status" value="1"/>
</dbReference>
<dbReference type="GeneID" id="14211385"/>
<dbReference type="Proteomes" id="UP000010469">
    <property type="component" value="Chromosome"/>
</dbReference>
<dbReference type="HOGENOM" id="CLU_1830498_0_0_2"/>
<dbReference type="Pfam" id="PF07883">
    <property type="entry name" value="Cupin_2"/>
    <property type="match status" value="1"/>
</dbReference>
<dbReference type="InterPro" id="IPR011051">
    <property type="entry name" value="RmlC_Cupin_sf"/>
</dbReference>
<dbReference type="InterPro" id="IPR013096">
    <property type="entry name" value="Cupin_2"/>
</dbReference>
<evidence type="ECO:0000313" key="3">
    <source>
        <dbReference type="Proteomes" id="UP000010469"/>
    </source>
</evidence>
<accession>L0A7R5</accession>
<feature type="domain" description="Cupin type-2" evidence="1">
    <location>
        <begin position="75"/>
        <end position="126"/>
    </location>
</feature>